<organism evidence="2 3">
    <name type="scientific">Cotesia typhae</name>
    <dbReference type="NCBI Taxonomy" id="2053667"/>
    <lineage>
        <taxon>Eukaryota</taxon>
        <taxon>Metazoa</taxon>
        <taxon>Ecdysozoa</taxon>
        <taxon>Arthropoda</taxon>
        <taxon>Hexapoda</taxon>
        <taxon>Insecta</taxon>
        <taxon>Pterygota</taxon>
        <taxon>Neoptera</taxon>
        <taxon>Endopterygota</taxon>
        <taxon>Hymenoptera</taxon>
        <taxon>Apocrita</taxon>
        <taxon>Ichneumonoidea</taxon>
        <taxon>Braconidae</taxon>
        <taxon>Microgastrinae</taxon>
        <taxon>Cotesia</taxon>
    </lineage>
</organism>
<dbReference type="PANTHER" id="PTHR31569">
    <property type="entry name" value="SWIM-TYPE DOMAIN-CONTAINING PROTEIN"/>
    <property type="match status" value="1"/>
</dbReference>
<dbReference type="OrthoDB" id="6022242at2759"/>
<dbReference type="Pfam" id="PF21599">
    <property type="entry name" value="ZSWIM3_N"/>
    <property type="match status" value="1"/>
</dbReference>
<accession>A0A8J5R328</accession>
<dbReference type="EMBL" id="JAAOIC020000047">
    <property type="protein sequence ID" value="KAG8037268.1"/>
    <property type="molecule type" value="Genomic_DNA"/>
</dbReference>
<name>A0A8J5R328_9HYME</name>
<dbReference type="PANTHER" id="PTHR31569:SF0">
    <property type="entry name" value="ZINC FINGER SWIM DOMAIN-CONTAINING PROTEIN 1"/>
    <property type="match status" value="1"/>
</dbReference>
<gene>
    <name evidence="2" type="ORF">G9C98_005478</name>
</gene>
<feature type="domain" description="ZSWIM3 N-terminal" evidence="1">
    <location>
        <begin position="8"/>
        <end position="118"/>
    </location>
</feature>
<reference evidence="2" key="2">
    <citation type="submission" date="2021-04" db="EMBL/GenBank/DDBJ databases">
        <title>Genome-wide patterns of bracovirus chromosomal integration into multiple host tissues during parasitism.</title>
        <authorList>
            <person name="Chebbi M.A.C."/>
        </authorList>
    </citation>
    <scope>NUCLEOTIDE SEQUENCE</scope>
    <source>
        <tissue evidence="2">Whole body</tissue>
    </source>
</reference>
<dbReference type="Proteomes" id="UP000729913">
    <property type="component" value="Unassembled WGS sequence"/>
</dbReference>
<proteinExistence type="predicted"/>
<comment type="caution">
    <text evidence="2">The sequence shown here is derived from an EMBL/GenBank/DDBJ whole genome shotgun (WGS) entry which is preliminary data.</text>
</comment>
<sequence length="400" mass="44990">MANLFFINQEFFKSEDFDNVVKKYQNETQYTLGKYDSRTMETYCRKSGKNVDDYPNLSHYYYYIRCSRGGSYVPKRKCSVHSRNVKSNKIDCPVQLRVSADLQRKVLVVTEWISDHNHEPENKKLDHVGGKSKEVQTSQKLLADKSIEKKSNDQITVSEILKKIKSDESTHSVIPSQTNNSPLHLDLPATQNPPPVNKEFSEEISVQPSTCGRPKRQRKPALAWRNVTATTIKNCYVHCGFSSSSTVVAETDISISPPAEWNAVVSESGISFEDFVSCDDGVMTAGTLSDDEIIDSVAQKTDTNDLDDIEDTLESHAPIVPTKVLGDPEELSRHLLHNNTEGFNSHCIQKQGEIIDECNNEQGSDFESHIEKKMAGYTTLLCGVVLPGLSKNLDRESRQY</sequence>
<dbReference type="AlphaFoldDB" id="A0A8J5R328"/>
<evidence type="ECO:0000313" key="2">
    <source>
        <dbReference type="EMBL" id="KAG8037268.1"/>
    </source>
</evidence>
<evidence type="ECO:0000259" key="1">
    <source>
        <dbReference type="Pfam" id="PF21599"/>
    </source>
</evidence>
<protein>
    <recommendedName>
        <fullName evidence="1">ZSWIM3 N-terminal domain-containing protein</fullName>
    </recommendedName>
</protein>
<evidence type="ECO:0000313" key="3">
    <source>
        <dbReference type="Proteomes" id="UP000729913"/>
    </source>
</evidence>
<keyword evidence="3" id="KW-1185">Reference proteome</keyword>
<reference evidence="2" key="1">
    <citation type="submission" date="2020-03" db="EMBL/GenBank/DDBJ databases">
        <authorList>
            <person name="Chebbi M.A."/>
            <person name="Drezen J.M."/>
        </authorList>
    </citation>
    <scope>NUCLEOTIDE SEQUENCE</scope>
    <source>
        <tissue evidence="2">Whole body</tissue>
    </source>
</reference>
<dbReference type="InterPro" id="IPR048325">
    <property type="entry name" value="ZSWIM3_N"/>
</dbReference>
<dbReference type="InterPro" id="IPR052579">
    <property type="entry name" value="Zinc_finger_SWIM"/>
</dbReference>